<keyword evidence="10 13" id="KW-0175">Coiled coil</keyword>
<accession>A0A3N4JD27</accession>
<evidence type="ECO:0000256" key="10">
    <source>
        <dbReference type="ARBA" id="ARBA00023054"/>
    </source>
</evidence>
<evidence type="ECO:0000256" key="14">
    <source>
        <dbReference type="SAM" id="MobiDB-lite"/>
    </source>
</evidence>
<feature type="compositionally biased region" description="Low complexity" evidence="14">
    <location>
        <begin position="496"/>
        <end position="508"/>
    </location>
</feature>
<evidence type="ECO:0000313" key="18">
    <source>
        <dbReference type="Proteomes" id="UP000276215"/>
    </source>
</evidence>
<feature type="domain" description="Myosin-binding" evidence="16">
    <location>
        <begin position="154"/>
        <end position="437"/>
    </location>
</feature>
<dbReference type="PANTHER" id="PTHR15989">
    <property type="entry name" value="VEZATIN"/>
    <property type="match status" value="1"/>
</dbReference>
<keyword evidence="18" id="KW-1185">Reference proteome</keyword>
<feature type="region of interest" description="Disordered" evidence="14">
    <location>
        <begin position="491"/>
        <end position="517"/>
    </location>
</feature>
<comment type="similarity">
    <text evidence="4">Belongs to the vezatin family.</text>
</comment>
<dbReference type="Proteomes" id="UP000276215">
    <property type="component" value="Unassembled WGS sequence"/>
</dbReference>
<feature type="transmembrane region" description="Helical" evidence="15">
    <location>
        <begin position="177"/>
        <end position="197"/>
    </location>
</feature>
<feature type="transmembrane region" description="Helical" evidence="15">
    <location>
        <begin position="146"/>
        <end position="165"/>
    </location>
</feature>
<dbReference type="STRING" id="1336337.A0A3N4JD27"/>
<dbReference type="InterPro" id="IPR026858">
    <property type="entry name" value="Vezatin"/>
</dbReference>
<name>A0A3N4JD27_9PEZI</name>
<evidence type="ECO:0000256" key="15">
    <source>
        <dbReference type="SAM" id="Phobius"/>
    </source>
</evidence>
<keyword evidence="12" id="KW-0539">Nucleus</keyword>
<evidence type="ECO:0000256" key="1">
    <source>
        <dbReference type="ARBA" id="ARBA00004123"/>
    </source>
</evidence>
<dbReference type="AlphaFoldDB" id="A0A3N4JD27"/>
<dbReference type="EMBL" id="ML120417">
    <property type="protein sequence ID" value="RPA96142.1"/>
    <property type="molecule type" value="Genomic_DNA"/>
</dbReference>
<evidence type="ECO:0000256" key="2">
    <source>
        <dbReference type="ARBA" id="ARBA00004536"/>
    </source>
</evidence>
<dbReference type="Pfam" id="PF12632">
    <property type="entry name" value="Vezatin"/>
    <property type="match status" value="1"/>
</dbReference>
<evidence type="ECO:0000256" key="12">
    <source>
        <dbReference type="ARBA" id="ARBA00023242"/>
    </source>
</evidence>
<evidence type="ECO:0000256" key="13">
    <source>
        <dbReference type="SAM" id="Coils"/>
    </source>
</evidence>
<keyword evidence="9 15" id="KW-1133">Transmembrane helix</keyword>
<dbReference type="PANTHER" id="PTHR15989:SF5">
    <property type="entry name" value="VEZATIN"/>
    <property type="match status" value="1"/>
</dbReference>
<evidence type="ECO:0000259" key="16">
    <source>
        <dbReference type="Pfam" id="PF12632"/>
    </source>
</evidence>
<evidence type="ECO:0000256" key="7">
    <source>
        <dbReference type="ARBA" id="ARBA00022692"/>
    </source>
</evidence>
<dbReference type="GO" id="GO:0098609">
    <property type="term" value="P:cell-cell adhesion"/>
    <property type="evidence" value="ECO:0007669"/>
    <property type="project" value="InterPro"/>
</dbReference>
<gene>
    <name evidence="17" type="ORF">L873DRAFT_1744086</name>
</gene>
<evidence type="ECO:0000256" key="6">
    <source>
        <dbReference type="ARBA" id="ARBA00022475"/>
    </source>
</evidence>
<evidence type="ECO:0000256" key="11">
    <source>
        <dbReference type="ARBA" id="ARBA00023136"/>
    </source>
</evidence>
<sequence>MESIVFANSPLAEYLEGNGENEAAWGIEPSSPELAEESQPIFAPPLTSITGRFRKKGLKPLKLSDPGWSRKAKFYELFARAVDSRLSRNENSKFLERFRYIIVASQLLNEHVNVSHYDRKSDPDPFSLDEDASTDIFGPQYAKSRYWAGSGGCVLVVSLLLAWVLRGGNGRSGISKGRTIAALLLSMMVAIFLFAHARRRWLRSLRAKAIEFAALFVENSQAFDVLASNAVTLIQEVELVSRGYRLSTPLPPITRLERDSQTRRCARLRRSVLSALSLGMPPHIRACISLRHLTQEIDLEKYYDIYDIRREDVQNIEAEIDNGEFDDMESLKALKALVHRLHTVRRMFLCCLLALEADGGHPDYNKWRVTVEQLRTLGSLMGELGSEIKRILGEEERTQFFVPPTPKSPMSPENERYRGQLRKLNSLSQALRGLQAKMHVLREESDRTLKESTDLIDFGPDLLIHYDSIGADLHALVDEWEDGRSFLAMSLDRNASSPPSKSPESVSETTLVGDTPRNSILFGSGGTGWADDAGLGLFSPTTEDREHHSEDEQVFEAVAEPRPRSIMTRDERIRKVQEERVRIAEHKKKAEAGLALQRELQAVLVNRPASKRKTVASRNHSA</sequence>
<dbReference type="InterPro" id="IPR026859">
    <property type="entry name" value="Myosin-bd"/>
</dbReference>
<protein>
    <recommendedName>
        <fullName evidence="5">Vezatin</fullName>
    </recommendedName>
</protein>
<keyword evidence="11 15" id="KW-0472">Membrane</keyword>
<dbReference type="OrthoDB" id="21151at2759"/>
<dbReference type="GO" id="GO:0005634">
    <property type="term" value="C:nucleus"/>
    <property type="evidence" value="ECO:0007669"/>
    <property type="project" value="UniProtKB-SubCell"/>
</dbReference>
<keyword evidence="8" id="KW-0965">Cell junction</keyword>
<evidence type="ECO:0000256" key="4">
    <source>
        <dbReference type="ARBA" id="ARBA00007245"/>
    </source>
</evidence>
<keyword evidence="7 15" id="KW-0812">Transmembrane</keyword>
<evidence type="ECO:0000256" key="9">
    <source>
        <dbReference type="ARBA" id="ARBA00022989"/>
    </source>
</evidence>
<dbReference type="GO" id="GO:0005886">
    <property type="term" value="C:plasma membrane"/>
    <property type="evidence" value="ECO:0007669"/>
    <property type="project" value="UniProtKB-SubCell"/>
</dbReference>
<comment type="subcellular location">
    <subcellularLocation>
        <location evidence="2">Cell junction</location>
        <location evidence="2">Adherens junction</location>
    </subcellularLocation>
    <subcellularLocation>
        <location evidence="3">Cell membrane</location>
        <topology evidence="3">Multi-pass membrane protein</topology>
    </subcellularLocation>
    <subcellularLocation>
        <location evidence="1">Nucleus</location>
    </subcellularLocation>
</comment>
<keyword evidence="6" id="KW-1003">Cell membrane</keyword>
<organism evidence="17 18">
    <name type="scientific">Choiromyces venosus 120613-1</name>
    <dbReference type="NCBI Taxonomy" id="1336337"/>
    <lineage>
        <taxon>Eukaryota</taxon>
        <taxon>Fungi</taxon>
        <taxon>Dikarya</taxon>
        <taxon>Ascomycota</taxon>
        <taxon>Pezizomycotina</taxon>
        <taxon>Pezizomycetes</taxon>
        <taxon>Pezizales</taxon>
        <taxon>Tuberaceae</taxon>
        <taxon>Choiromyces</taxon>
    </lineage>
</organism>
<feature type="coiled-coil region" evidence="13">
    <location>
        <begin position="424"/>
        <end position="451"/>
    </location>
</feature>
<proteinExistence type="inferred from homology"/>
<evidence type="ECO:0000256" key="3">
    <source>
        <dbReference type="ARBA" id="ARBA00004651"/>
    </source>
</evidence>
<reference evidence="17 18" key="1">
    <citation type="journal article" date="2018" name="Nat. Ecol. Evol.">
        <title>Pezizomycetes genomes reveal the molecular basis of ectomycorrhizal truffle lifestyle.</title>
        <authorList>
            <person name="Murat C."/>
            <person name="Payen T."/>
            <person name="Noel B."/>
            <person name="Kuo A."/>
            <person name="Morin E."/>
            <person name="Chen J."/>
            <person name="Kohler A."/>
            <person name="Krizsan K."/>
            <person name="Balestrini R."/>
            <person name="Da Silva C."/>
            <person name="Montanini B."/>
            <person name="Hainaut M."/>
            <person name="Levati E."/>
            <person name="Barry K.W."/>
            <person name="Belfiori B."/>
            <person name="Cichocki N."/>
            <person name="Clum A."/>
            <person name="Dockter R.B."/>
            <person name="Fauchery L."/>
            <person name="Guy J."/>
            <person name="Iotti M."/>
            <person name="Le Tacon F."/>
            <person name="Lindquist E.A."/>
            <person name="Lipzen A."/>
            <person name="Malagnac F."/>
            <person name="Mello A."/>
            <person name="Molinier V."/>
            <person name="Miyauchi S."/>
            <person name="Poulain J."/>
            <person name="Riccioni C."/>
            <person name="Rubini A."/>
            <person name="Sitrit Y."/>
            <person name="Splivallo R."/>
            <person name="Traeger S."/>
            <person name="Wang M."/>
            <person name="Zifcakova L."/>
            <person name="Wipf D."/>
            <person name="Zambonelli A."/>
            <person name="Paolocci F."/>
            <person name="Nowrousian M."/>
            <person name="Ottonello S."/>
            <person name="Baldrian P."/>
            <person name="Spatafora J.W."/>
            <person name="Henrissat B."/>
            <person name="Nagy L.G."/>
            <person name="Aury J.M."/>
            <person name="Wincker P."/>
            <person name="Grigoriev I.V."/>
            <person name="Bonfante P."/>
            <person name="Martin F.M."/>
        </authorList>
    </citation>
    <scope>NUCLEOTIDE SEQUENCE [LARGE SCALE GENOMIC DNA]</scope>
    <source>
        <strain evidence="17 18">120613-1</strain>
    </source>
</reference>
<evidence type="ECO:0000313" key="17">
    <source>
        <dbReference type="EMBL" id="RPA96142.1"/>
    </source>
</evidence>
<dbReference type="GO" id="GO:0017022">
    <property type="term" value="F:myosin binding"/>
    <property type="evidence" value="ECO:0007669"/>
    <property type="project" value="InterPro"/>
</dbReference>
<evidence type="ECO:0000256" key="8">
    <source>
        <dbReference type="ARBA" id="ARBA00022949"/>
    </source>
</evidence>
<evidence type="ECO:0000256" key="5">
    <source>
        <dbReference type="ARBA" id="ARBA00018125"/>
    </source>
</evidence>